<evidence type="ECO:0000259" key="6">
    <source>
        <dbReference type="Pfam" id="PF00294"/>
    </source>
</evidence>
<keyword evidence="4 7" id="KW-0418">Kinase</keyword>
<keyword evidence="5" id="KW-0067">ATP-binding</keyword>
<keyword evidence="3" id="KW-0547">Nucleotide-binding</keyword>
<gene>
    <name evidence="7" type="ORF">QLQ16_01280</name>
</gene>
<dbReference type="InterPro" id="IPR029056">
    <property type="entry name" value="Ribokinase-like"/>
</dbReference>
<feature type="domain" description="Carbohydrate kinase PfkB" evidence="6">
    <location>
        <begin position="4"/>
        <end position="302"/>
    </location>
</feature>
<dbReference type="Gene3D" id="3.40.1190.20">
    <property type="match status" value="1"/>
</dbReference>
<reference evidence="7" key="1">
    <citation type="submission" date="2023-05" db="EMBL/GenBank/DDBJ databases">
        <title>Limnohabitans sp. strain HM2-2 Genome sequencing and assembly.</title>
        <authorList>
            <person name="Jung Y."/>
        </authorList>
    </citation>
    <scope>NUCLEOTIDE SEQUENCE</scope>
    <source>
        <strain evidence="7">HM2-2</strain>
    </source>
</reference>
<organism evidence="7 8">
    <name type="scientific">Limnohabitans lacus</name>
    <dbReference type="NCBI Taxonomy" id="3045173"/>
    <lineage>
        <taxon>Bacteria</taxon>
        <taxon>Pseudomonadati</taxon>
        <taxon>Pseudomonadota</taxon>
        <taxon>Betaproteobacteria</taxon>
        <taxon>Burkholderiales</taxon>
        <taxon>Comamonadaceae</taxon>
        <taxon>Limnohabitans</taxon>
    </lineage>
</organism>
<proteinExistence type="inferred from homology"/>
<dbReference type="GO" id="GO:0016301">
    <property type="term" value="F:kinase activity"/>
    <property type="evidence" value="ECO:0007669"/>
    <property type="project" value="UniProtKB-KW"/>
</dbReference>
<evidence type="ECO:0000256" key="5">
    <source>
        <dbReference type="ARBA" id="ARBA00022840"/>
    </source>
</evidence>
<evidence type="ECO:0000256" key="4">
    <source>
        <dbReference type="ARBA" id="ARBA00022777"/>
    </source>
</evidence>
<evidence type="ECO:0000256" key="2">
    <source>
        <dbReference type="ARBA" id="ARBA00022679"/>
    </source>
</evidence>
<dbReference type="Proteomes" id="UP001431902">
    <property type="component" value="Unassembled WGS sequence"/>
</dbReference>
<evidence type="ECO:0000256" key="3">
    <source>
        <dbReference type="ARBA" id="ARBA00022741"/>
    </source>
</evidence>
<comment type="caution">
    <text evidence="7">The sequence shown here is derived from an EMBL/GenBank/DDBJ whole genome shotgun (WGS) entry which is preliminary data.</text>
</comment>
<evidence type="ECO:0000313" key="8">
    <source>
        <dbReference type="Proteomes" id="UP001431902"/>
    </source>
</evidence>
<sequence>MSPSIFVLGEALMDCIAQPDGQLRPLMGGSPYNLARAAALRGATVRYLNPLSSDNFGTQLKAQLLSNGVAVTEQSSRLPTSLAVIQIKDGQPSYGFYREGIADRDYSVDSVLAQLKNAAPGILHTGSLALVPPEHEKVLAIVQGAKALGWTVSVDINLRPKLAEDLNAYAAAVRSVMVWADWIKASDEDLETLGFEGVHLSESARLVSELRSTAQTGALSRIALTFGGDGASLDIEDQHHSLPVPHITVADTVGAGDTFWGNTLADWAMQPADAAARVNETLALSMKAAAINCTRQGCQPPTRAEVLAF</sequence>
<dbReference type="PANTHER" id="PTHR43085">
    <property type="entry name" value="HEXOKINASE FAMILY MEMBER"/>
    <property type="match status" value="1"/>
</dbReference>
<protein>
    <submittedName>
        <fullName evidence="7">PfkB family carbohydrate kinase</fullName>
    </submittedName>
</protein>
<evidence type="ECO:0000313" key="7">
    <source>
        <dbReference type="EMBL" id="MDI9232463.1"/>
    </source>
</evidence>
<keyword evidence="8" id="KW-1185">Reference proteome</keyword>
<dbReference type="RefSeq" id="WP_283222871.1">
    <property type="nucleotide sequence ID" value="NZ_JASGBH010000001.1"/>
</dbReference>
<name>A0ABT6X2W8_9BURK</name>
<dbReference type="SUPFAM" id="SSF53613">
    <property type="entry name" value="Ribokinase-like"/>
    <property type="match status" value="1"/>
</dbReference>
<accession>A0ABT6X2W8</accession>
<evidence type="ECO:0000256" key="1">
    <source>
        <dbReference type="ARBA" id="ARBA00010688"/>
    </source>
</evidence>
<dbReference type="PANTHER" id="PTHR43085:SF1">
    <property type="entry name" value="PSEUDOURIDINE KINASE-RELATED"/>
    <property type="match status" value="1"/>
</dbReference>
<dbReference type="InterPro" id="IPR011611">
    <property type="entry name" value="PfkB_dom"/>
</dbReference>
<dbReference type="EMBL" id="JASGBH010000001">
    <property type="protein sequence ID" value="MDI9232463.1"/>
    <property type="molecule type" value="Genomic_DNA"/>
</dbReference>
<dbReference type="InterPro" id="IPR050306">
    <property type="entry name" value="PfkB_Carbo_kinase"/>
</dbReference>
<keyword evidence="2" id="KW-0808">Transferase</keyword>
<dbReference type="Pfam" id="PF00294">
    <property type="entry name" value="PfkB"/>
    <property type="match status" value="1"/>
</dbReference>
<comment type="similarity">
    <text evidence="1">Belongs to the carbohydrate kinase PfkB family.</text>
</comment>